<name>B2JPS7_PARP8</name>
<evidence type="ECO:0000313" key="2">
    <source>
        <dbReference type="EMBL" id="ACC73268.1"/>
    </source>
</evidence>
<dbReference type="KEGG" id="bph:Bphy_4147"/>
<dbReference type="Proteomes" id="UP000001192">
    <property type="component" value="Chromosome 2"/>
</dbReference>
<protein>
    <submittedName>
        <fullName evidence="2">Uncharacterized protein</fullName>
    </submittedName>
</protein>
<feature type="region of interest" description="Disordered" evidence="1">
    <location>
        <begin position="67"/>
        <end position="126"/>
    </location>
</feature>
<reference evidence="3" key="1">
    <citation type="journal article" date="2014" name="Stand. Genomic Sci.">
        <title>Complete genome sequence of Burkholderia phymatum STM815(T), a broad host range and efficient nitrogen-fixing symbiont of Mimosa species.</title>
        <authorList>
            <person name="Moulin L."/>
            <person name="Klonowska A."/>
            <person name="Caroline B."/>
            <person name="Booth K."/>
            <person name="Vriezen J.A."/>
            <person name="Melkonian R."/>
            <person name="James E.K."/>
            <person name="Young J.P."/>
            <person name="Bena G."/>
            <person name="Hauser L."/>
            <person name="Land M."/>
            <person name="Kyrpides N."/>
            <person name="Bruce D."/>
            <person name="Chain P."/>
            <person name="Copeland A."/>
            <person name="Pitluck S."/>
            <person name="Woyke T."/>
            <person name="Lizotte-Waniewski M."/>
            <person name="Bristow J."/>
            <person name="Riley M."/>
        </authorList>
    </citation>
    <scope>NUCLEOTIDE SEQUENCE [LARGE SCALE GENOMIC DNA]</scope>
    <source>
        <strain evidence="3">DSM 17167 / CIP 108236 / LMG 21445 / STM815</strain>
    </source>
</reference>
<accession>B2JPS7</accession>
<dbReference type="EMBL" id="CP001044">
    <property type="protein sequence ID" value="ACC73268.1"/>
    <property type="molecule type" value="Genomic_DNA"/>
</dbReference>
<dbReference type="AlphaFoldDB" id="B2JPS7"/>
<gene>
    <name evidence="2" type="ordered locus">Bphy_4147</name>
</gene>
<proteinExistence type="predicted"/>
<keyword evidence="3" id="KW-1185">Reference proteome</keyword>
<dbReference type="eggNOG" id="ENOG5031243">
    <property type="taxonomic scope" value="Bacteria"/>
</dbReference>
<organism evidence="2 3">
    <name type="scientific">Paraburkholderia phymatum (strain DSM 17167 / CIP 108236 / LMG 21445 / STM815)</name>
    <name type="common">Burkholderia phymatum</name>
    <dbReference type="NCBI Taxonomy" id="391038"/>
    <lineage>
        <taxon>Bacteria</taxon>
        <taxon>Pseudomonadati</taxon>
        <taxon>Pseudomonadota</taxon>
        <taxon>Betaproteobacteria</taxon>
        <taxon>Burkholderiales</taxon>
        <taxon>Burkholderiaceae</taxon>
        <taxon>Paraburkholderia</taxon>
    </lineage>
</organism>
<dbReference type="HOGENOM" id="CLU_1977411_0_0_4"/>
<evidence type="ECO:0000313" key="3">
    <source>
        <dbReference type="Proteomes" id="UP000001192"/>
    </source>
</evidence>
<sequence length="126" mass="13901">MESLPYQSSALSGYARYDLPVQCQVELVEKRIFELLGVALWLSLAGREPLPTDREELIMSLDHSGKSHDEAFALRKRRKPRSLEQPGGEMAVEGTQADETHSCGQLSERGKQVWRTGSGLDGGGKS</sequence>
<evidence type="ECO:0000256" key="1">
    <source>
        <dbReference type="SAM" id="MobiDB-lite"/>
    </source>
</evidence>